<evidence type="ECO:0000259" key="3">
    <source>
        <dbReference type="Pfam" id="PF12657"/>
    </source>
</evidence>
<comment type="caution">
    <text evidence="4">The sequence shown here is derived from an EMBL/GenBank/DDBJ whole genome shotgun (WGS) entry which is preliminary data.</text>
</comment>
<keyword evidence="1" id="KW-0853">WD repeat</keyword>
<dbReference type="InterPro" id="IPR036322">
    <property type="entry name" value="WD40_repeat_dom_sf"/>
</dbReference>
<dbReference type="PROSITE" id="PS50082">
    <property type="entry name" value="WD_REPEATS_2"/>
    <property type="match status" value="1"/>
</dbReference>
<dbReference type="Proteomes" id="UP001153076">
    <property type="component" value="Unassembled WGS sequence"/>
</dbReference>
<dbReference type="InterPro" id="IPR015943">
    <property type="entry name" value="WD40/YVTN_repeat-like_dom_sf"/>
</dbReference>
<dbReference type="SMART" id="SM00320">
    <property type="entry name" value="WD40"/>
    <property type="match status" value="4"/>
</dbReference>
<evidence type="ECO:0000313" key="5">
    <source>
        <dbReference type="Proteomes" id="UP001153076"/>
    </source>
</evidence>
<dbReference type="SUPFAM" id="SSF50978">
    <property type="entry name" value="WD40 repeat-like"/>
    <property type="match status" value="1"/>
</dbReference>
<dbReference type="AlphaFoldDB" id="A0A9Q1KPE0"/>
<dbReference type="Gene3D" id="2.130.10.10">
    <property type="entry name" value="YVTN repeat-like/Quinoprotein amine dehydrogenase"/>
    <property type="match status" value="2"/>
</dbReference>
<dbReference type="Pfam" id="PF12657">
    <property type="entry name" value="TFIIIC_delta"/>
    <property type="match status" value="1"/>
</dbReference>
<sequence length="926" mass="101296">MSAAAFQVASLVNPPSFPNSVVWSEDNLIAVATGDIVTILNPEKPHAPRGVITVTVGKPFPVGVIDRADLLSGCLLPTCLSRDRQPCVRALSWSPAGFSLNSGEDIDMRESVADKLDAMDADSLSNNNAAHAVTEIVVFPSSSMQKGSLVEVFQVDGGQHMWLPGKLQCLEGSRALVQFSQTDANKQISSAKHNEISEILKAGRQVEAWTADRWIGGVFMGFSDDNLLVKFSGDAAAVTLKPSDVRLAPLWVAEEKSWRVTLVKVVVDKHGMEKENNSPQMDSAAKARTNRSKRMPINRSQGLITAHQYASRYSMLSSVVVAWSPVLKLSATGANNSNDFYALLAVGAKSGDIAIWRIRRPLYYSIEHHDDPTTMILVGVLKAHNAWVTALSWGLLASDPCPRVLLASGSSDGSVKIWIADGHDLEQSSEANQIPFSLFNEVAAGGNVLVSAFSLLVPVQSPHKILLAVGKGSGSLDVWTCNARTKSSKKVGSYEAHVQVVTGLAWAFDGRCLYSCSLDNSMHGWIHHKGSLSEVSIPPNNLGKSSSDLPSVSDSCYGLAISPGNLALAVFFGFDGFVTDIGLSSGPFTFGRLFLACTMPQSLVRRFDAVLLDEMYQKRTKRAAVEFFWIGGQQTDISSIINSDFDVEACPGFSKDELKCWGSKLLWSLSQFECHDKHIVIWDIITASLAFEKCAPKFIEHIFLRWRVMLSSGLKESKASGKAANPGESSCTDEERPWMDLMLNSEKQLRERLVGICLSAASSRMCHPAPTEELGLWNPAGIAQMLKWVTQNRACVHCQLHIADEYKEEEECSFCSAAVPFESPETAVCQGVKHSDREPPQKHKLARCSVSMQVCPLTPLWFCICCQRWASRLPPHQLFTMPDYPPDLMSFIKHVVNALLPKPLCPFCGISLQKLQPDFLLSISPV</sequence>
<keyword evidence="5" id="KW-1185">Reference proteome</keyword>
<reference evidence="4" key="1">
    <citation type="submission" date="2022-04" db="EMBL/GenBank/DDBJ databases">
        <title>Carnegiea gigantea Genome sequencing and assembly v2.</title>
        <authorList>
            <person name="Copetti D."/>
            <person name="Sanderson M.J."/>
            <person name="Burquez A."/>
            <person name="Wojciechowski M.F."/>
        </authorList>
    </citation>
    <scope>NUCLEOTIDE SEQUENCE</scope>
    <source>
        <strain evidence="4">SGP5-SGP5p</strain>
        <tissue evidence="4">Aerial part</tissue>
    </source>
</reference>
<dbReference type="PANTHER" id="PTHR15496:SF2">
    <property type="entry name" value="GENERAL TRANSCRIPTION FACTOR 3C POLYPEPTIDE 4"/>
    <property type="match status" value="1"/>
</dbReference>
<evidence type="ECO:0000256" key="1">
    <source>
        <dbReference type="PROSITE-ProRule" id="PRU00221"/>
    </source>
</evidence>
<feature type="repeat" description="WD" evidence="1">
    <location>
        <begin position="381"/>
        <end position="418"/>
    </location>
</feature>
<dbReference type="GO" id="GO:0006384">
    <property type="term" value="P:transcription initiation at RNA polymerase III promoter"/>
    <property type="evidence" value="ECO:0007669"/>
    <property type="project" value="InterPro"/>
</dbReference>
<organism evidence="4 5">
    <name type="scientific">Carnegiea gigantea</name>
    <dbReference type="NCBI Taxonomy" id="171969"/>
    <lineage>
        <taxon>Eukaryota</taxon>
        <taxon>Viridiplantae</taxon>
        <taxon>Streptophyta</taxon>
        <taxon>Embryophyta</taxon>
        <taxon>Tracheophyta</taxon>
        <taxon>Spermatophyta</taxon>
        <taxon>Magnoliopsida</taxon>
        <taxon>eudicotyledons</taxon>
        <taxon>Gunneridae</taxon>
        <taxon>Pentapetalae</taxon>
        <taxon>Caryophyllales</taxon>
        <taxon>Cactineae</taxon>
        <taxon>Cactaceae</taxon>
        <taxon>Cactoideae</taxon>
        <taxon>Echinocereeae</taxon>
        <taxon>Carnegiea</taxon>
    </lineage>
</organism>
<dbReference type="OrthoDB" id="6021743at2759"/>
<evidence type="ECO:0000256" key="2">
    <source>
        <dbReference type="SAM" id="MobiDB-lite"/>
    </source>
</evidence>
<gene>
    <name evidence="4" type="ORF">Cgig2_019314</name>
</gene>
<proteinExistence type="predicted"/>
<dbReference type="InterPro" id="IPR001680">
    <property type="entry name" value="WD40_rpt"/>
</dbReference>
<protein>
    <recommendedName>
        <fullName evidence="3">Transcription factor IIIC 90kDa subunit N-terminal domain-containing protein</fullName>
    </recommendedName>
</protein>
<feature type="region of interest" description="Disordered" evidence="2">
    <location>
        <begin position="273"/>
        <end position="292"/>
    </location>
</feature>
<dbReference type="GO" id="GO:0000127">
    <property type="term" value="C:transcription factor TFIIIC complex"/>
    <property type="evidence" value="ECO:0007669"/>
    <property type="project" value="InterPro"/>
</dbReference>
<name>A0A9Q1KPE0_9CARY</name>
<evidence type="ECO:0000313" key="4">
    <source>
        <dbReference type="EMBL" id="KAJ8446421.1"/>
    </source>
</evidence>
<dbReference type="PANTHER" id="PTHR15496">
    <property type="entry name" value="GENERAL TRANSCRIPTION FACTOR 3C POLYPEPTIDE 4 FAMILY"/>
    <property type="match status" value="1"/>
</dbReference>
<feature type="domain" description="Transcription factor IIIC 90kDa subunit N-terminal" evidence="3">
    <location>
        <begin position="273"/>
        <end position="572"/>
    </location>
</feature>
<dbReference type="InterPro" id="IPR044230">
    <property type="entry name" value="GTF3C4"/>
</dbReference>
<dbReference type="GO" id="GO:0004402">
    <property type="term" value="F:histone acetyltransferase activity"/>
    <property type="evidence" value="ECO:0007669"/>
    <property type="project" value="InterPro"/>
</dbReference>
<dbReference type="InterPro" id="IPR024761">
    <property type="entry name" value="TFIIIC_delta_N"/>
</dbReference>
<dbReference type="EMBL" id="JAKOGI010000056">
    <property type="protein sequence ID" value="KAJ8446421.1"/>
    <property type="molecule type" value="Genomic_DNA"/>
</dbReference>
<accession>A0A9Q1KPE0</accession>